<dbReference type="AlphaFoldDB" id="A0AAV4XP48"/>
<dbReference type="Proteomes" id="UP001054945">
    <property type="component" value="Unassembled WGS sequence"/>
</dbReference>
<sequence>MKLPLPLSQFKTATTANRKSFLKASQGLQIAHSMLMELTFIIAMEGVMEKIAAPRLSSADAVEASEPTGARCPTLISSSRRRGDVFLSRLIALTHTTLSVHNSD</sequence>
<name>A0AAV4XP48_CAEEX</name>
<gene>
    <name evidence="1" type="ORF">CEXT_706561</name>
</gene>
<protein>
    <submittedName>
        <fullName evidence="1">Uncharacterized protein</fullName>
    </submittedName>
</protein>
<evidence type="ECO:0000313" key="1">
    <source>
        <dbReference type="EMBL" id="GIY96921.1"/>
    </source>
</evidence>
<evidence type="ECO:0000313" key="2">
    <source>
        <dbReference type="Proteomes" id="UP001054945"/>
    </source>
</evidence>
<proteinExistence type="predicted"/>
<comment type="caution">
    <text evidence="1">The sequence shown here is derived from an EMBL/GenBank/DDBJ whole genome shotgun (WGS) entry which is preliminary data.</text>
</comment>
<reference evidence="1 2" key="1">
    <citation type="submission" date="2021-06" db="EMBL/GenBank/DDBJ databases">
        <title>Caerostris extrusa draft genome.</title>
        <authorList>
            <person name="Kono N."/>
            <person name="Arakawa K."/>
        </authorList>
    </citation>
    <scope>NUCLEOTIDE SEQUENCE [LARGE SCALE GENOMIC DNA]</scope>
</reference>
<accession>A0AAV4XP48</accession>
<dbReference type="EMBL" id="BPLR01000715">
    <property type="protein sequence ID" value="GIY96921.1"/>
    <property type="molecule type" value="Genomic_DNA"/>
</dbReference>
<keyword evidence="2" id="KW-1185">Reference proteome</keyword>
<organism evidence="1 2">
    <name type="scientific">Caerostris extrusa</name>
    <name type="common">Bark spider</name>
    <name type="synonym">Caerostris bankana</name>
    <dbReference type="NCBI Taxonomy" id="172846"/>
    <lineage>
        <taxon>Eukaryota</taxon>
        <taxon>Metazoa</taxon>
        <taxon>Ecdysozoa</taxon>
        <taxon>Arthropoda</taxon>
        <taxon>Chelicerata</taxon>
        <taxon>Arachnida</taxon>
        <taxon>Araneae</taxon>
        <taxon>Araneomorphae</taxon>
        <taxon>Entelegynae</taxon>
        <taxon>Araneoidea</taxon>
        <taxon>Araneidae</taxon>
        <taxon>Caerostris</taxon>
    </lineage>
</organism>